<comment type="caution">
    <text evidence="1">The sequence shown here is derived from an EMBL/GenBank/DDBJ whole genome shotgun (WGS) entry which is preliminary data.</text>
</comment>
<dbReference type="AlphaFoldDB" id="X0SA04"/>
<evidence type="ECO:0000313" key="1">
    <source>
        <dbReference type="EMBL" id="GAF77873.1"/>
    </source>
</evidence>
<dbReference type="EMBL" id="BARS01007070">
    <property type="protein sequence ID" value="GAF77873.1"/>
    <property type="molecule type" value="Genomic_DNA"/>
</dbReference>
<organism evidence="1">
    <name type="scientific">marine sediment metagenome</name>
    <dbReference type="NCBI Taxonomy" id="412755"/>
    <lineage>
        <taxon>unclassified sequences</taxon>
        <taxon>metagenomes</taxon>
        <taxon>ecological metagenomes</taxon>
    </lineage>
</organism>
<gene>
    <name evidence="1" type="ORF">S01H1_13690</name>
</gene>
<name>X0SA04_9ZZZZ</name>
<reference evidence="1" key="1">
    <citation type="journal article" date="2014" name="Front. Microbiol.">
        <title>High frequency of phylogenetically diverse reductive dehalogenase-homologous genes in deep subseafloor sedimentary metagenomes.</title>
        <authorList>
            <person name="Kawai M."/>
            <person name="Futagami T."/>
            <person name="Toyoda A."/>
            <person name="Takaki Y."/>
            <person name="Nishi S."/>
            <person name="Hori S."/>
            <person name="Arai W."/>
            <person name="Tsubouchi T."/>
            <person name="Morono Y."/>
            <person name="Uchiyama I."/>
            <person name="Ito T."/>
            <person name="Fujiyama A."/>
            <person name="Inagaki F."/>
            <person name="Takami H."/>
        </authorList>
    </citation>
    <scope>NUCLEOTIDE SEQUENCE</scope>
    <source>
        <strain evidence="1">Expedition CK06-06</strain>
    </source>
</reference>
<protein>
    <submittedName>
        <fullName evidence="1">Uncharacterized protein</fullName>
    </submittedName>
</protein>
<proteinExistence type="predicted"/>
<sequence length="310" mass="36684">MKIRFGKRKRFKFLVIIGLICLLFIFFTAGVFSQLTERQENNIFGQITETQLGLTGEIRIEEVGSFKFDPHEVVSLRQDIFEKGHFSVFDILVYLDKIQKIELSYHFDKTINSYIIDSINGKENYWYVVYYDGGWPECNAYRMDHYPYKDKMFIRIYRESENFLEQRYEIFRAEIERLEKNKGKVIIPEVIIDGPTTKLTLKDIEVTPHNLRNDIFKEGYITAIDVIMSLGDQNKISYDLRWYDSIGTAGVVKNYWVERIDKDQAMKRCGFVYEAGSHNFRGFRGNHIHLPSDVRGINSPEYILFFWICL</sequence>
<feature type="non-terminal residue" evidence="1">
    <location>
        <position position="310"/>
    </location>
</feature>
<accession>X0SA04</accession>